<dbReference type="PROSITE" id="PS50975">
    <property type="entry name" value="ATP_GRASP"/>
    <property type="match status" value="1"/>
</dbReference>
<dbReference type="EMBL" id="JACSQZ010000079">
    <property type="protein sequence ID" value="MBD7916405.1"/>
    <property type="molecule type" value="Genomic_DNA"/>
</dbReference>
<evidence type="ECO:0000259" key="14">
    <source>
        <dbReference type="PROSITE" id="PS50975"/>
    </source>
</evidence>
<dbReference type="PROSITE" id="PS00844">
    <property type="entry name" value="DALA_DALA_LIGASE_2"/>
    <property type="match status" value="1"/>
</dbReference>
<keyword evidence="3 12" id="KW-0963">Cytoplasm</keyword>
<dbReference type="Gene3D" id="3.40.50.20">
    <property type="match status" value="1"/>
</dbReference>
<dbReference type="Gene3D" id="3.30.1490.20">
    <property type="entry name" value="ATP-grasp fold, A domain"/>
    <property type="match status" value="1"/>
</dbReference>
<dbReference type="SUPFAM" id="SSF56059">
    <property type="entry name" value="Glutathione synthetase ATP-binding domain-like"/>
    <property type="match status" value="1"/>
</dbReference>
<comment type="catalytic activity">
    <reaction evidence="12">
        <text>2 D-alanine + ATP = D-alanyl-D-alanine + ADP + phosphate + H(+)</text>
        <dbReference type="Rhea" id="RHEA:11224"/>
        <dbReference type="ChEBI" id="CHEBI:15378"/>
        <dbReference type="ChEBI" id="CHEBI:30616"/>
        <dbReference type="ChEBI" id="CHEBI:43474"/>
        <dbReference type="ChEBI" id="CHEBI:57416"/>
        <dbReference type="ChEBI" id="CHEBI:57822"/>
        <dbReference type="ChEBI" id="CHEBI:456216"/>
        <dbReference type="EC" id="6.3.2.4"/>
    </reaction>
</comment>
<feature type="domain" description="ATP-grasp" evidence="14">
    <location>
        <begin position="99"/>
        <end position="294"/>
    </location>
</feature>
<name>A0ABR8Q7L1_9CLOT</name>
<keyword evidence="4 12" id="KW-0436">Ligase</keyword>
<organism evidence="15 16">
    <name type="scientific">Clostridium gallinarum</name>
    <dbReference type="NCBI Taxonomy" id="2762246"/>
    <lineage>
        <taxon>Bacteria</taxon>
        <taxon>Bacillati</taxon>
        <taxon>Bacillota</taxon>
        <taxon>Clostridia</taxon>
        <taxon>Eubacteriales</taxon>
        <taxon>Clostridiaceae</taxon>
        <taxon>Clostridium</taxon>
    </lineage>
</organism>
<dbReference type="NCBIfam" id="TIGR01205">
    <property type="entry name" value="D_ala_D_alaTIGR"/>
    <property type="match status" value="1"/>
</dbReference>
<reference evidence="15 16" key="1">
    <citation type="submission" date="2020-08" db="EMBL/GenBank/DDBJ databases">
        <title>A Genomic Blueprint of the Chicken Gut Microbiome.</title>
        <authorList>
            <person name="Gilroy R."/>
            <person name="Ravi A."/>
            <person name="Getino M."/>
            <person name="Pursley I."/>
            <person name="Horton D.L."/>
            <person name="Alikhan N.-F."/>
            <person name="Baker D."/>
            <person name="Gharbi K."/>
            <person name="Hall N."/>
            <person name="Watson M."/>
            <person name="Adriaenssens E.M."/>
            <person name="Foster-Nyarko E."/>
            <person name="Jarju S."/>
            <person name="Secka A."/>
            <person name="Antonio M."/>
            <person name="Oren A."/>
            <person name="Chaudhuri R."/>
            <person name="La Ragione R.M."/>
            <person name="Hildebrand F."/>
            <person name="Pallen M.J."/>
        </authorList>
    </citation>
    <scope>NUCLEOTIDE SEQUENCE [LARGE SCALE GENOMIC DNA]</scope>
    <source>
        <strain evidence="15 16">Sa3CUN1</strain>
    </source>
</reference>
<evidence type="ECO:0000256" key="13">
    <source>
        <dbReference type="PROSITE-ProRule" id="PRU00409"/>
    </source>
</evidence>
<evidence type="ECO:0000313" key="15">
    <source>
        <dbReference type="EMBL" id="MBD7916405.1"/>
    </source>
</evidence>
<dbReference type="PANTHER" id="PTHR23132:SF23">
    <property type="entry name" value="D-ALANINE--D-ALANINE LIGASE B"/>
    <property type="match status" value="1"/>
</dbReference>
<dbReference type="GO" id="GO:0016874">
    <property type="term" value="F:ligase activity"/>
    <property type="evidence" value="ECO:0007669"/>
    <property type="project" value="UniProtKB-KW"/>
</dbReference>
<comment type="similarity">
    <text evidence="2 12">Belongs to the D-alanine--D-alanine ligase family.</text>
</comment>
<evidence type="ECO:0000256" key="4">
    <source>
        <dbReference type="ARBA" id="ARBA00022598"/>
    </source>
</evidence>
<dbReference type="Pfam" id="PF07478">
    <property type="entry name" value="Dala_Dala_lig_C"/>
    <property type="match status" value="1"/>
</dbReference>
<dbReference type="PROSITE" id="PS00843">
    <property type="entry name" value="DALA_DALA_LIGASE_1"/>
    <property type="match status" value="1"/>
</dbReference>
<dbReference type="InterPro" id="IPR005905">
    <property type="entry name" value="D_ala_D_ala"/>
</dbReference>
<evidence type="ECO:0000313" key="16">
    <source>
        <dbReference type="Proteomes" id="UP000640335"/>
    </source>
</evidence>
<dbReference type="InterPro" id="IPR013815">
    <property type="entry name" value="ATP_grasp_subdomain_1"/>
</dbReference>
<evidence type="ECO:0000256" key="3">
    <source>
        <dbReference type="ARBA" id="ARBA00022490"/>
    </source>
</evidence>
<dbReference type="InterPro" id="IPR000291">
    <property type="entry name" value="D-Ala_lig_Van_CS"/>
</dbReference>
<dbReference type="InterPro" id="IPR016185">
    <property type="entry name" value="PreATP-grasp_dom_sf"/>
</dbReference>
<dbReference type="InterPro" id="IPR011761">
    <property type="entry name" value="ATP-grasp"/>
</dbReference>
<keyword evidence="16" id="KW-1185">Reference proteome</keyword>
<sequence length="299" mass="33200">MKIGVLMGGISSEREVSLNSGNSIMQHINKEKYEVVPVVIDSKEDVIEKVKGLDFALLALHGKFGEDGTVQAVLETLGIPYSGCDKVSSGLCMDKDLTKSVLKAKGIRTARWVNVSSVEEIDYNAIEEMGYPVFIKPTNGGSSVATFKITKKEDVEAAVIEGLKWDNEVMIEEFIKGDEITCPVFENELFPVLAIKAKTDFYDYEQKYSANGAEHYPIDLEPKTYEEVKKMALETYKALKCSVYSRIDMIITEEGVPYVLEVNTLPGMTATSLFPQSAGEKGISYSEFIDMIIEHSLKK</sequence>
<keyword evidence="11 12" id="KW-0961">Cell wall biogenesis/degradation</keyword>
<dbReference type="Proteomes" id="UP000640335">
    <property type="component" value="Unassembled WGS sequence"/>
</dbReference>
<keyword evidence="8" id="KW-0460">Magnesium</keyword>
<dbReference type="NCBIfam" id="NF002378">
    <property type="entry name" value="PRK01372.1"/>
    <property type="match status" value="1"/>
</dbReference>
<evidence type="ECO:0000256" key="10">
    <source>
        <dbReference type="ARBA" id="ARBA00022984"/>
    </source>
</evidence>
<dbReference type="PANTHER" id="PTHR23132">
    <property type="entry name" value="D-ALANINE--D-ALANINE LIGASE"/>
    <property type="match status" value="1"/>
</dbReference>
<comment type="subcellular location">
    <subcellularLocation>
        <location evidence="1 12">Cytoplasm</location>
    </subcellularLocation>
</comment>
<evidence type="ECO:0000256" key="9">
    <source>
        <dbReference type="ARBA" id="ARBA00022960"/>
    </source>
</evidence>
<evidence type="ECO:0000256" key="1">
    <source>
        <dbReference type="ARBA" id="ARBA00004496"/>
    </source>
</evidence>
<evidence type="ECO:0000256" key="2">
    <source>
        <dbReference type="ARBA" id="ARBA00010871"/>
    </source>
</evidence>
<dbReference type="InterPro" id="IPR011095">
    <property type="entry name" value="Dala_Dala_lig_C"/>
</dbReference>
<keyword evidence="10 12" id="KW-0573">Peptidoglycan synthesis</keyword>
<keyword evidence="6 13" id="KW-0547">Nucleotide-binding</keyword>
<evidence type="ECO:0000256" key="5">
    <source>
        <dbReference type="ARBA" id="ARBA00022723"/>
    </source>
</evidence>
<keyword evidence="7 13" id="KW-0067">ATP-binding</keyword>
<dbReference type="HAMAP" id="MF_00047">
    <property type="entry name" value="Dala_Dala_lig"/>
    <property type="match status" value="1"/>
</dbReference>
<dbReference type="Pfam" id="PF01820">
    <property type="entry name" value="Dala_Dala_lig_N"/>
    <property type="match status" value="2"/>
</dbReference>
<evidence type="ECO:0000256" key="12">
    <source>
        <dbReference type="HAMAP-Rule" id="MF_00047"/>
    </source>
</evidence>
<dbReference type="RefSeq" id="WP_191751149.1">
    <property type="nucleotide sequence ID" value="NZ_JACSQZ010000079.1"/>
</dbReference>
<dbReference type="SMART" id="SM01209">
    <property type="entry name" value="GARS_A"/>
    <property type="match status" value="1"/>
</dbReference>
<evidence type="ECO:0000256" key="7">
    <source>
        <dbReference type="ARBA" id="ARBA00022840"/>
    </source>
</evidence>
<gene>
    <name evidence="12" type="primary">ddl</name>
    <name evidence="15" type="ORF">H9660_14775</name>
</gene>
<accession>A0ABR8Q7L1</accession>
<dbReference type="InterPro" id="IPR011127">
    <property type="entry name" value="Dala_Dala_lig_N"/>
</dbReference>
<keyword evidence="5" id="KW-0479">Metal-binding</keyword>
<comment type="pathway">
    <text evidence="12">Cell wall biogenesis; peptidoglycan biosynthesis.</text>
</comment>
<comment type="caution">
    <text evidence="15">The sequence shown here is derived from an EMBL/GenBank/DDBJ whole genome shotgun (WGS) entry which is preliminary data.</text>
</comment>
<evidence type="ECO:0000256" key="8">
    <source>
        <dbReference type="ARBA" id="ARBA00022842"/>
    </source>
</evidence>
<keyword evidence="9 12" id="KW-0133">Cell shape</keyword>
<evidence type="ECO:0000256" key="6">
    <source>
        <dbReference type="ARBA" id="ARBA00022741"/>
    </source>
</evidence>
<protein>
    <recommendedName>
        <fullName evidence="12">D-alanine--D-alanine ligase</fullName>
        <ecNumber evidence="12">6.3.2.4</ecNumber>
    </recommendedName>
    <alternativeName>
        <fullName evidence="12">D-Ala-D-Ala ligase</fullName>
    </alternativeName>
    <alternativeName>
        <fullName evidence="12">D-alanylalanine synthetase</fullName>
    </alternativeName>
</protein>
<dbReference type="EC" id="6.3.2.4" evidence="12"/>
<proteinExistence type="inferred from homology"/>
<dbReference type="PIRSF" id="PIRSF039102">
    <property type="entry name" value="Ddl/VanB"/>
    <property type="match status" value="1"/>
</dbReference>
<evidence type="ECO:0000256" key="11">
    <source>
        <dbReference type="ARBA" id="ARBA00023316"/>
    </source>
</evidence>
<comment type="function">
    <text evidence="12">Cell wall formation.</text>
</comment>
<dbReference type="Gene3D" id="3.30.470.20">
    <property type="entry name" value="ATP-grasp fold, B domain"/>
    <property type="match status" value="1"/>
</dbReference>
<dbReference type="SUPFAM" id="SSF52440">
    <property type="entry name" value="PreATP-grasp domain"/>
    <property type="match status" value="1"/>
</dbReference>